<dbReference type="AlphaFoldDB" id="A0A0A8XNH8"/>
<proteinExistence type="predicted"/>
<reference evidence="1" key="1">
    <citation type="submission" date="2014-09" db="EMBL/GenBank/DDBJ databases">
        <authorList>
            <person name="Magalhaes I.L.F."/>
            <person name="Oliveira U."/>
            <person name="Santos F.R."/>
            <person name="Vidigal T.H.D.A."/>
            <person name="Brescovit A.D."/>
            <person name="Santos A.J."/>
        </authorList>
    </citation>
    <scope>NUCLEOTIDE SEQUENCE</scope>
    <source>
        <tissue evidence="1">Shoot tissue taken approximately 20 cm above the soil surface</tissue>
    </source>
</reference>
<evidence type="ECO:0000313" key="1">
    <source>
        <dbReference type="EMBL" id="JAD14974.1"/>
    </source>
</evidence>
<sequence>MLQAPALCYRARNYYIVLFLLTCNGLRMPFQHNEQRRCSPPSCFGARQYKQQKKVVQHEYRPCLQPDRQQAISLVFMFQHKHVIYT</sequence>
<protein>
    <submittedName>
        <fullName evidence="1">Uncharacterized protein</fullName>
    </submittedName>
</protein>
<reference evidence="1" key="2">
    <citation type="journal article" date="2015" name="Data Brief">
        <title>Shoot transcriptome of the giant reed, Arundo donax.</title>
        <authorList>
            <person name="Barrero R.A."/>
            <person name="Guerrero F.D."/>
            <person name="Moolhuijzen P."/>
            <person name="Goolsby J.A."/>
            <person name="Tidwell J."/>
            <person name="Bellgard S.E."/>
            <person name="Bellgard M.I."/>
        </authorList>
    </citation>
    <scope>NUCLEOTIDE SEQUENCE</scope>
    <source>
        <tissue evidence="1">Shoot tissue taken approximately 20 cm above the soil surface</tissue>
    </source>
</reference>
<name>A0A0A8XNH8_ARUDO</name>
<accession>A0A0A8XNH8</accession>
<dbReference type="EMBL" id="GBRH01282921">
    <property type="protein sequence ID" value="JAD14974.1"/>
    <property type="molecule type" value="Transcribed_RNA"/>
</dbReference>
<organism evidence="1">
    <name type="scientific">Arundo donax</name>
    <name type="common">Giant reed</name>
    <name type="synonym">Donax arundinaceus</name>
    <dbReference type="NCBI Taxonomy" id="35708"/>
    <lineage>
        <taxon>Eukaryota</taxon>
        <taxon>Viridiplantae</taxon>
        <taxon>Streptophyta</taxon>
        <taxon>Embryophyta</taxon>
        <taxon>Tracheophyta</taxon>
        <taxon>Spermatophyta</taxon>
        <taxon>Magnoliopsida</taxon>
        <taxon>Liliopsida</taxon>
        <taxon>Poales</taxon>
        <taxon>Poaceae</taxon>
        <taxon>PACMAD clade</taxon>
        <taxon>Arundinoideae</taxon>
        <taxon>Arundineae</taxon>
        <taxon>Arundo</taxon>
    </lineage>
</organism>